<dbReference type="GO" id="GO:0005509">
    <property type="term" value="F:calcium ion binding"/>
    <property type="evidence" value="ECO:0007669"/>
    <property type="project" value="InterPro"/>
</dbReference>
<gene>
    <name evidence="3" type="ORF">EVOR1521_LOCUS4988</name>
</gene>
<sequence length="251" mass="27989">MADKAKKKAKNDEPAVSSRPTVKKDFRHPPRLPTIARPLPEEDLEVMHHAEGVDSDSDVDPAYISPSIRDKLGVPLEVKLPPALLQAAEDTGYTRGVRQIQRSVVKMQAAKRDEHLKPKPPPIGSAQLDEQMLRKVFQKMDLDNCEAISSKVLRHLFLQMGREIAAEELEAMVALVDMRETGQATYEDFSAVFGNPAETLRQINIEAVKAAARGEVRQKKELEVDLEESSEEEDQNSEGADEEEEELAENG</sequence>
<feature type="region of interest" description="Disordered" evidence="1">
    <location>
        <begin position="1"/>
        <end position="39"/>
    </location>
</feature>
<comment type="caution">
    <text evidence="3">The sequence shown here is derived from an EMBL/GenBank/DDBJ whole genome shotgun (WGS) entry which is preliminary data.</text>
</comment>
<protein>
    <recommendedName>
        <fullName evidence="2">EF-hand domain-containing protein</fullName>
    </recommendedName>
</protein>
<dbReference type="Proteomes" id="UP001178507">
    <property type="component" value="Unassembled WGS sequence"/>
</dbReference>
<feature type="domain" description="EF-hand" evidence="2">
    <location>
        <begin position="128"/>
        <end position="163"/>
    </location>
</feature>
<accession>A0AA36HUV6</accession>
<dbReference type="AlphaFoldDB" id="A0AA36HUV6"/>
<dbReference type="Gene3D" id="1.10.238.10">
    <property type="entry name" value="EF-hand"/>
    <property type="match status" value="1"/>
</dbReference>
<feature type="compositionally biased region" description="Acidic residues" evidence="1">
    <location>
        <begin position="224"/>
        <end position="251"/>
    </location>
</feature>
<keyword evidence="4" id="KW-1185">Reference proteome</keyword>
<name>A0AA36HUV6_9DINO</name>
<feature type="region of interest" description="Disordered" evidence="1">
    <location>
        <begin position="218"/>
        <end position="251"/>
    </location>
</feature>
<dbReference type="EMBL" id="CAUJNA010000339">
    <property type="protein sequence ID" value="CAJ1375784.1"/>
    <property type="molecule type" value="Genomic_DNA"/>
</dbReference>
<evidence type="ECO:0000313" key="4">
    <source>
        <dbReference type="Proteomes" id="UP001178507"/>
    </source>
</evidence>
<dbReference type="PROSITE" id="PS50222">
    <property type="entry name" value="EF_HAND_2"/>
    <property type="match status" value="1"/>
</dbReference>
<dbReference type="InterPro" id="IPR011992">
    <property type="entry name" value="EF-hand-dom_pair"/>
</dbReference>
<proteinExistence type="predicted"/>
<organism evidence="3 4">
    <name type="scientific">Effrenium voratum</name>
    <dbReference type="NCBI Taxonomy" id="2562239"/>
    <lineage>
        <taxon>Eukaryota</taxon>
        <taxon>Sar</taxon>
        <taxon>Alveolata</taxon>
        <taxon>Dinophyceae</taxon>
        <taxon>Suessiales</taxon>
        <taxon>Symbiodiniaceae</taxon>
        <taxon>Effrenium</taxon>
    </lineage>
</organism>
<evidence type="ECO:0000313" key="3">
    <source>
        <dbReference type="EMBL" id="CAJ1375784.1"/>
    </source>
</evidence>
<evidence type="ECO:0000259" key="2">
    <source>
        <dbReference type="PROSITE" id="PS50222"/>
    </source>
</evidence>
<dbReference type="SUPFAM" id="SSF47473">
    <property type="entry name" value="EF-hand"/>
    <property type="match status" value="1"/>
</dbReference>
<evidence type="ECO:0000256" key="1">
    <source>
        <dbReference type="SAM" id="MobiDB-lite"/>
    </source>
</evidence>
<reference evidence="3" key="1">
    <citation type="submission" date="2023-08" db="EMBL/GenBank/DDBJ databases">
        <authorList>
            <person name="Chen Y."/>
            <person name="Shah S."/>
            <person name="Dougan E. K."/>
            <person name="Thang M."/>
            <person name="Chan C."/>
        </authorList>
    </citation>
    <scope>NUCLEOTIDE SEQUENCE</scope>
</reference>
<dbReference type="InterPro" id="IPR002048">
    <property type="entry name" value="EF_hand_dom"/>
</dbReference>